<name>A0ABY5ZMA0_9BACT</name>
<dbReference type="Proteomes" id="UP001060414">
    <property type="component" value="Chromosome"/>
</dbReference>
<dbReference type="Pfam" id="PF01584">
    <property type="entry name" value="CheW"/>
    <property type="match status" value="1"/>
</dbReference>
<keyword evidence="3" id="KW-1185">Reference proteome</keyword>
<dbReference type="PROSITE" id="PS50851">
    <property type="entry name" value="CHEW"/>
    <property type="match status" value="1"/>
</dbReference>
<dbReference type="SMART" id="SM00260">
    <property type="entry name" value="CheW"/>
    <property type="match status" value="1"/>
</dbReference>
<feature type="domain" description="CheW-like" evidence="1">
    <location>
        <begin position="1"/>
        <end position="137"/>
    </location>
</feature>
<dbReference type="Gene3D" id="2.30.30.40">
    <property type="entry name" value="SH3 Domains"/>
    <property type="match status" value="1"/>
</dbReference>
<dbReference type="PANTHER" id="PTHR22617:SF23">
    <property type="entry name" value="CHEMOTAXIS PROTEIN CHEW"/>
    <property type="match status" value="1"/>
</dbReference>
<dbReference type="Gene3D" id="2.40.50.180">
    <property type="entry name" value="CheA-289, Domain 4"/>
    <property type="match status" value="1"/>
</dbReference>
<dbReference type="InterPro" id="IPR002545">
    <property type="entry name" value="CheW-lke_dom"/>
</dbReference>
<dbReference type="SUPFAM" id="SSF50341">
    <property type="entry name" value="CheW-like"/>
    <property type="match status" value="1"/>
</dbReference>
<protein>
    <submittedName>
        <fullName evidence="2">Chemotaxis protein CheW</fullName>
    </submittedName>
</protein>
<dbReference type="InterPro" id="IPR036061">
    <property type="entry name" value="CheW-like_dom_sf"/>
</dbReference>
<gene>
    <name evidence="2" type="ORF">L9S41_02555</name>
</gene>
<evidence type="ECO:0000313" key="2">
    <source>
        <dbReference type="EMBL" id="UWZ80292.1"/>
    </source>
</evidence>
<dbReference type="RefSeq" id="WP_260748649.1">
    <property type="nucleotide sequence ID" value="NZ_CP092109.1"/>
</dbReference>
<dbReference type="InterPro" id="IPR039315">
    <property type="entry name" value="CheW"/>
</dbReference>
<evidence type="ECO:0000313" key="3">
    <source>
        <dbReference type="Proteomes" id="UP001060414"/>
    </source>
</evidence>
<evidence type="ECO:0000259" key="1">
    <source>
        <dbReference type="PROSITE" id="PS50851"/>
    </source>
</evidence>
<accession>A0ABY5ZMA0</accession>
<organism evidence="2 3">
    <name type="scientific">Geoalkalibacter halelectricus</name>
    <dbReference type="NCBI Taxonomy" id="2847045"/>
    <lineage>
        <taxon>Bacteria</taxon>
        <taxon>Pseudomonadati</taxon>
        <taxon>Thermodesulfobacteriota</taxon>
        <taxon>Desulfuromonadia</taxon>
        <taxon>Desulfuromonadales</taxon>
        <taxon>Geoalkalibacteraceae</taxon>
        <taxon>Geoalkalibacter</taxon>
    </lineage>
</organism>
<reference evidence="2" key="1">
    <citation type="journal article" date="2022" name="Environ. Microbiol.">
        <title>Geoalkalibacter halelectricus SAP #1 sp. nov. possessing extracellular electron transfer and mineral#reducing capabilities from a haloalkaline environment.</title>
        <authorList>
            <person name="Yadav S."/>
            <person name="Singh R."/>
            <person name="Sundharam S.S."/>
            <person name="Chaudhary S."/>
            <person name="Krishnamurthi S."/>
            <person name="Patil S.A."/>
        </authorList>
    </citation>
    <scope>NUCLEOTIDE SEQUENCE</scope>
    <source>
        <strain evidence="2">SAP-1</strain>
    </source>
</reference>
<dbReference type="EMBL" id="CP092109">
    <property type="protein sequence ID" value="UWZ80292.1"/>
    <property type="molecule type" value="Genomic_DNA"/>
</dbReference>
<dbReference type="PANTHER" id="PTHR22617">
    <property type="entry name" value="CHEMOTAXIS SENSOR HISTIDINE KINASE-RELATED"/>
    <property type="match status" value="1"/>
</dbReference>
<proteinExistence type="predicted"/>
<sequence length="165" mass="17647">MAQVLIFGLGAEWYAIEICRVREVVLADTLHPVPRAPAALLGAVNFHGSVVPVLDLGAWLGFARGARDARIIVLEGEALSLALAVDRIHRIFAPAAEDFFPCADADVATDCIGAHFLWRGEVVNLLDVDRLIASLGFLASGGTFFREGDSRQSHQEAIQGGQACP</sequence>